<keyword evidence="3" id="KW-0808">Transferase</keyword>
<dbReference type="Pfam" id="PF00155">
    <property type="entry name" value="Aminotran_1_2"/>
    <property type="match status" value="1"/>
</dbReference>
<evidence type="ECO:0000256" key="1">
    <source>
        <dbReference type="ARBA" id="ARBA00001933"/>
    </source>
</evidence>
<dbReference type="CDD" id="cd00609">
    <property type="entry name" value="AAT_like"/>
    <property type="match status" value="1"/>
</dbReference>
<dbReference type="GO" id="GO:0030170">
    <property type="term" value="F:pyridoxal phosphate binding"/>
    <property type="evidence" value="ECO:0007669"/>
    <property type="project" value="InterPro"/>
</dbReference>
<evidence type="ECO:0000313" key="7">
    <source>
        <dbReference type="Proteomes" id="UP000574390"/>
    </source>
</evidence>
<dbReference type="InterPro" id="IPR051326">
    <property type="entry name" value="Kynurenine-oxoglutarate_AT"/>
</dbReference>
<dbReference type="EMBL" id="JABANM010019498">
    <property type="protein sequence ID" value="KAF4724364.1"/>
    <property type="molecule type" value="Genomic_DNA"/>
</dbReference>
<evidence type="ECO:0000256" key="3">
    <source>
        <dbReference type="ARBA" id="ARBA00022679"/>
    </source>
</evidence>
<dbReference type="InterPro" id="IPR015421">
    <property type="entry name" value="PyrdxlP-dep_Trfase_major"/>
</dbReference>
<dbReference type="GO" id="GO:0005737">
    <property type="term" value="C:cytoplasm"/>
    <property type="evidence" value="ECO:0007669"/>
    <property type="project" value="TreeGrafter"/>
</dbReference>
<evidence type="ECO:0000256" key="4">
    <source>
        <dbReference type="ARBA" id="ARBA00022898"/>
    </source>
</evidence>
<protein>
    <recommendedName>
        <fullName evidence="5">Aminotransferase class I/classII large domain-containing protein</fullName>
    </recommendedName>
</protein>
<dbReference type="Gene3D" id="3.90.1150.10">
    <property type="entry name" value="Aspartate Aminotransferase, domain 1"/>
    <property type="match status" value="1"/>
</dbReference>
<comment type="caution">
    <text evidence="6">The sequence shown here is derived from an EMBL/GenBank/DDBJ whole genome shotgun (WGS) entry which is preliminary data.</text>
</comment>
<proteinExistence type="predicted"/>
<dbReference type="InterPro" id="IPR015424">
    <property type="entry name" value="PyrdxlP-dep_Trfase"/>
</dbReference>
<feature type="domain" description="Aminotransferase class I/classII large" evidence="5">
    <location>
        <begin position="383"/>
        <end position="736"/>
    </location>
</feature>
<evidence type="ECO:0000256" key="2">
    <source>
        <dbReference type="ARBA" id="ARBA00022576"/>
    </source>
</evidence>
<dbReference type="SUPFAM" id="SSF53383">
    <property type="entry name" value="PLP-dependent transferases"/>
    <property type="match status" value="1"/>
</dbReference>
<organism evidence="6 7">
    <name type="scientific">Perkinsus olseni</name>
    <name type="common">Perkinsus atlanticus</name>
    <dbReference type="NCBI Taxonomy" id="32597"/>
    <lineage>
        <taxon>Eukaryota</taxon>
        <taxon>Sar</taxon>
        <taxon>Alveolata</taxon>
        <taxon>Perkinsozoa</taxon>
        <taxon>Perkinsea</taxon>
        <taxon>Perkinsida</taxon>
        <taxon>Perkinsidae</taxon>
        <taxon>Perkinsus</taxon>
    </lineage>
</organism>
<dbReference type="GO" id="GO:0016212">
    <property type="term" value="F:kynurenine-oxoglutarate transaminase activity"/>
    <property type="evidence" value="ECO:0007669"/>
    <property type="project" value="TreeGrafter"/>
</dbReference>
<dbReference type="InterPro" id="IPR004839">
    <property type="entry name" value="Aminotransferase_I/II_large"/>
</dbReference>
<dbReference type="Gene3D" id="3.40.640.10">
    <property type="entry name" value="Type I PLP-dependent aspartate aminotransferase-like (Major domain)"/>
    <property type="match status" value="1"/>
</dbReference>
<gene>
    <name evidence="6" type="ORF">FOZ62_028232</name>
</gene>
<name>A0A7J6RUE0_PEROL</name>
<dbReference type="PANTHER" id="PTHR43807">
    <property type="entry name" value="FI04487P"/>
    <property type="match status" value="1"/>
</dbReference>
<reference evidence="6 7" key="1">
    <citation type="submission" date="2020-04" db="EMBL/GenBank/DDBJ databases">
        <title>Perkinsus olseni comparative genomics.</title>
        <authorList>
            <person name="Bogema D.R."/>
        </authorList>
    </citation>
    <scope>NUCLEOTIDE SEQUENCE [LARGE SCALE GENOMIC DNA]</scope>
    <source>
        <strain evidence="6">ATCC PRA-205</strain>
    </source>
</reference>
<dbReference type="InterPro" id="IPR015422">
    <property type="entry name" value="PyrdxlP-dep_Trfase_small"/>
</dbReference>
<dbReference type="PANTHER" id="PTHR43807:SF20">
    <property type="entry name" value="FI04487P"/>
    <property type="match status" value="1"/>
</dbReference>
<keyword evidence="2" id="KW-0032">Aminotransferase</keyword>
<dbReference type="Proteomes" id="UP000574390">
    <property type="component" value="Unassembled WGS sequence"/>
</dbReference>
<dbReference type="AlphaFoldDB" id="A0A7J6RUE0"/>
<comment type="cofactor">
    <cofactor evidence="1">
        <name>pyridoxal 5'-phosphate</name>
        <dbReference type="ChEBI" id="CHEBI:597326"/>
    </cofactor>
</comment>
<evidence type="ECO:0000259" key="5">
    <source>
        <dbReference type="Pfam" id="PF00155"/>
    </source>
</evidence>
<sequence>MSMLLLANCGHPEVCQGRPANNDIIIDHSTTDEVAEDAKAHPVRSKVYPDALFGMRTISQQSEQSTRASGSAGCGDTAGRPRRLTCQADSDCGCSVCSDHGSTKQTVSGLKRFAHVFRLGHFMKRRKTFGYRPRVPSEVDFRSHPEEYWWSDGNPCCDKIKKDLYHDGDVHIMSKLIEVKLVPSFAGNRTCDHPTQYDWFAKYCENGRVDRAKRYVVFSLKVGDKAVTTLNEILPDHVNKGDWEGLFATPQACEDALKSRLKICVVPANSPFPVPAKGPREADYVLDYWSKKDVSIMQQNCQQGRTRVVMVTVNLYNNLLVKMIRRMTRMAAQHGAVNLAQGFPNESPDFEIKDEAVRAILGGNVKNADALKSLDVEGLVKDGHTTLHSLLSAVDEAMTGNDELNQYAIPYGRTDLRQAIAGYYRRFYDFEVDAEEELTVCLGATEAMACTLRALCKPGDSILIFEPFHENYPNQAAVFYLNTKYCRLYEGDDDEWHVDWDMLESRLQEGDVKCIVLNTPHNPTGKVFTKEEMTRIAELAVKYNAYVVTDEIYEHMIFEGEPHHIIASLPGMRDRSFIISAISKSASATGWRVGWVISPRKYTEIIRAVHDQMVLQSPSPMQFGTIAFTQLGDDYFKHYLPGKYQRRRDLLVPALRDLGFKVTTPHAAYYAFANFRGVPQLKDMSSWEASDYLVEHGVAGVAGANFCEKGSGRGDDCIRFCFCRTDDELKEAIARLRKALQ</sequence>
<accession>A0A7J6RUE0</accession>
<evidence type="ECO:0000313" key="6">
    <source>
        <dbReference type="EMBL" id="KAF4724364.1"/>
    </source>
</evidence>
<keyword evidence="4" id="KW-0663">Pyridoxal phosphate</keyword>